<sequence>MSGSCAASEVVEPAAPGIFGSEVDGHLSEHDLRCLSMVLNEAEPAQTARWTLADGALMLVTPGRERGTRGLRSCRDLRATVLEGMDTDTAYVTACRVGTGPWGPVS</sequence>
<dbReference type="KEGG" id="tmo:TMO_2057"/>
<keyword evidence="2" id="KW-1185">Reference proteome</keyword>
<dbReference type="HOGENOM" id="CLU_2222048_0_0_5"/>
<dbReference type="AlphaFoldDB" id="I3TMA7"/>
<protein>
    <submittedName>
        <fullName evidence="1">Uncharacterized protein</fullName>
    </submittedName>
</protein>
<evidence type="ECO:0000313" key="2">
    <source>
        <dbReference type="Proteomes" id="UP000005258"/>
    </source>
</evidence>
<organism evidence="1 2">
    <name type="scientific">Tistrella mobilis (strain KA081020-065)</name>
    <dbReference type="NCBI Taxonomy" id="1110502"/>
    <lineage>
        <taxon>Bacteria</taxon>
        <taxon>Pseudomonadati</taxon>
        <taxon>Pseudomonadota</taxon>
        <taxon>Alphaproteobacteria</taxon>
        <taxon>Geminicoccales</taxon>
        <taxon>Geminicoccaceae</taxon>
        <taxon>Tistrella</taxon>
    </lineage>
</organism>
<dbReference type="Proteomes" id="UP000005258">
    <property type="component" value="Chromosome"/>
</dbReference>
<dbReference type="STRING" id="1110502.TMO_2057"/>
<dbReference type="RefSeq" id="WP_014745573.1">
    <property type="nucleotide sequence ID" value="NC_017956.1"/>
</dbReference>
<gene>
    <name evidence="1" type="ordered locus">TMO_2057</name>
</gene>
<dbReference type="EMBL" id="CP003236">
    <property type="protein sequence ID" value="AFK53895.1"/>
    <property type="molecule type" value="Genomic_DNA"/>
</dbReference>
<accession>I3TMA7</accession>
<name>I3TMA7_TISMK</name>
<proteinExistence type="predicted"/>
<evidence type="ECO:0000313" key="1">
    <source>
        <dbReference type="EMBL" id="AFK53895.1"/>
    </source>
</evidence>
<dbReference type="eggNOG" id="COG4520">
    <property type="taxonomic scope" value="Bacteria"/>
</dbReference>
<reference evidence="1 2" key="1">
    <citation type="journal article" date="2012" name="J. Am. Chem. Soc.">
        <title>Bacterial biosynthesis and maturation of the didemnin anti-cancer agents.</title>
        <authorList>
            <person name="Xu Y."/>
            <person name="Kersten R.D."/>
            <person name="Nam S.J."/>
            <person name="Lu L."/>
            <person name="Al-Suwailem A.M."/>
            <person name="Zheng H."/>
            <person name="Fenical W."/>
            <person name="Dorrestein P.C."/>
            <person name="Moore B.S."/>
            <person name="Qian P.Y."/>
        </authorList>
    </citation>
    <scope>NUCLEOTIDE SEQUENCE [LARGE SCALE GENOMIC DNA]</scope>
    <source>
        <strain evidence="1 2">KA081020-065</strain>
    </source>
</reference>